<feature type="domain" description="Protein kinase" evidence="6">
    <location>
        <begin position="17"/>
        <end position="268"/>
    </location>
</feature>
<sequence length="1247" mass="139352">MADRERPAKTPIRVGFYDIERTIGKGNFAVVKLARHRITKTEVAIKIIDKSQLDASNLQKVYREVDIMKRLDHPHIIKLYQVMETKNMIYIVSEYASKGEIFDYIARYGRMAEQAARRKFWQILSAVEYCHERRIVHRDLKAENLLLDANMNIKIADFGFSNYYAAGELLATWCGSPPYAAPEVFEGKRYTGPEIDIWSLGVVLYVLVCGALPFDGSTLQSLRDRVLSGRFRIPYFMSEDCESLIRKMLVLEPMKRYTIEQIKKHRWMSAEPYAVSAGVTDPMRSPAHAPAHHEPNDQVLRLMQSLGIDPVKTKESLRSNSYDHHAAIYLLLLERLRARAASGANTSGSETRTRPSRRPSSVADSALAREAQEARREHHNRLLHSGESQAREFSRATPTLTAAPADSSSAETQRLLSLAGVNMTEQRLLQRNSDPSDTHRSFLVSNIDSISKSHESESMRLLSMRNIDVTQSNQRLGTKLNEATVPTHRLLTSTYEQQQNILKQSSEDCRRLLQQSTTVGPETNKHLNDGTRLLTSSSFDSKCAIDGGRSSSAADHNVIANFLQNSASATNFNVETVKLPSSTTFTMCSEAAKLMNTLQQSPLPLKGTVNLSTSPIPTQLTDTKLSSVLEQPKPLESTRLVSQAQQQDLSRLQTSTPPFKDYMNHHLPAYSYLQNTVLPPISNTTESANFAMISGTGTNELFPNSTLYRPDSKFSLNRYTTGQTYTQNLQTNPPEGTKFQQQYSSSTDEGCETDMEDVASIPSGVQNRLSSYASSSSSSGVVTFFNNKSLSQNLSCESSQSNFSTFESLDYQLSDCSSELASSLPSCTSNEDKLACENSSLVNTSPMHPCVYISSYNNKNSGTGFIARHNPLNYQSVNKNCPRAITRSPVDFREGRRASDGLVAQQVAQSNETQKNSLAFNSQRLNENCKAKGVLELHLVQKEAQKLKTQYQASLPAEEMTQRQLQHNQFAASFSPHYLDTKTPTAKRISLPETFNYSSTSPPMPASPKMVAQLQEPPELPHAATVAQATKPPLQQQLMQHRLYQQKRQLLQKQMTPPNVPTHDLGPLHNLQVGLSRRQMLRQQSYKIAQQQQIMPPLPLTETENRDLLAFQAIVEGPNRTGKLKPEEGQEDVTKFTYQGSMEISIMNKDRLGSENWSNLPSSLQSACQISELGRRETRGEGREVEGEAGASDAPPPPWPAHWSAALFPPQPCFQQNWQGHSLPPTTNMLPLSESPILELTEQMESI</sequence>
<accession>A0ABN8B297</accession>
<evidence type="ECO:0000256" key="3">
    <source>
        <dbReference type="ARBA" id="ARBA00022840"/>
    </source>
</evidence>
<evidence type="ECO:0000313" key="7">
    <source>
        <dbReference type="EMBL" id="CAH0400112.1"/>
    </source>
</evidence>
<evidence type="ECO:0000256" key="4">
    <source>
        <dbReference type="PROSITE-ProRule" id="PRU10141"/>
    </source>
</evidence>
<gene>
    <name evidence="7" type="ORF">CHILSU_LOCUS3294</name>
</gene>
<keyword evidence="1" id="KW-0479">Metal-binding</keyword>
<dbReference type="PROSITE" id="PS00108">
    <property type="entry name" value="PROTEIN_KINASE_ST"/>
    <property type="match status" value="1"/>
</dbReference>
<dbReference type="Gene3D" id="1.10.510.10">
    <property type="entry name" value="Transferase(Phosphotransferase) domain 1"/>
    <property type="match status" value="1"/>
</dbReference>
<feature type="compositionally biased region" description="Basic and acidic residues" evidence="5">
    <location>
        <begin position="1173"/>
        <end position="1186"/>
    </location>
</feature>
<dbReference type="Pfam" id="PF00069">
    <property type="entry name" value="Pkinase"/>
    <property type="match status" value="1"/>
</dbReference>
<dbReference type="CDD" id="cd14338">
    <property type="entry name" value="UBA_SIK"/>
    <property type="match status" value="1"/>
</dbReference>
<feature type="region of interest" description="Disordered" evidence="5">
    <location>
        <begin position="342"/>
        <end position="411"/>
    </location>
</feature>
<dbReference type="Pfam" id="PF23312">
    <property type="entry name" value="UBA_SIK3"/>
    <property type="match status" value="1"/>
</dbReference>
<evidence type="ECO:0000256" key="5">
    <source>
        <dbReference type="SAM" id="MobiDB-lite"/>
    </source>
</evidence>
<dbReference type="PROSITE" id="PS00107">
    <property type="entry name" value="PROTEIN_KINASE_ATP"/>
    <property type="match status" value="1"/>
</dbReference>
<keyword evidence="8" id="KW-1185">Reference proteome</keyword>
<evidence type="ECO:0000256" key="1">
    <source>
        <dbReference type="ARBA" id="ARBA00022723"/>
    </source>
</evidence>
<evidence type="ECO:0000259" key="6">
    <source>
        <dbReference type="PROSITE" id="PS50011"/>
    </source>
</evidence>
<name>A0ABN8B297_CHISP</name>
<proteinExistence type="predicted"/>
<reference evidence="7" key="1">
    <citation type="submission" date="2021-12" db="EMBL/GenBank/DDBJ databases">
        <authorList>
            <person name="King R."/>
        </authorList>
    </citation>
    <scope>NUCLEOTIDE SEQUENCE</scope>
</reference>
<dbReference type="Proteomes" id="UP001153292">
    <property type="component" value="Chromosome 16"/>
</dbReference>
<dbReference type="InterPro" id="IPR000719">
    <property type="entry name" value="Prot_kinase_dom"/>
</dbReference>
<dbReference type="InterPro" id="IPR057380">
    <property type="entry name" value="UBA_SIK1/2/3"/>
</dbReference>
<dbReference type="SMART" id="SM00220">
    <property type="entry name" value="S_TKc"/>
    <property type="match status" value="1"/>
</dbReference>
<dbReference type="CDD" id="cd14071">
    <property type="entry name" value="STKc_SIK"/>
    <property type="match status" value="1"/>
</dbReference>
<feature type="compositionally biased region" description="Polar residues" evidence="5">
    <location>
        <begin position="396"/>
        <end position="411"/>
    </location>
</feature>
<feature type="region of interest" description="Disordered" evidence="5">
    <location>
        <begin position="1173"/>
        <end position="1204"/>
    </location>
</feature>
<dbReference type="PANTHER" id="PTHR24346">
    <property type="entry name" value="MAP/MICROTUBULE AFFINITY-REGULATING KINASE"/>
    <property type="match status" value="1"/>
</dbReference>
<feature type="binding site" evidence="4">
    <location>
        <position position="46"/>
    </location>
    <ligand>
        <name>ATP</name>
        <dbReference type="ChEBI" id="CHEBI:30616"/>
    </ligand>
</feature>
<keyword evidence="2 4" id="KW-0547">Nucleotide-binding</keyword>
<dbReference type="EMBL" id="OU963909">
    <property type="protein sequence ID" value="CAH0400112.1"/>
    <property type="molecule type" value="Genomic_DNA"/>
</dbReference>
<dbReference type="PANTHER" id="PTHR24346:SF74">
    <property type="entry name" value="PROTEIN KINASE DOMAIN-CONTAINING PROTEIN"/>
    <property type="match status" value="1"/>
</dbReference>
<protein>
    <recommendedName>
        <fullName evidence="6">Protein kinase domain-containing protein</fullName>
    </recommendedName>
</protein>
<dbReference type="InterPro" id="IPR011009">
    <property type="entry name" value="Kinase-like_dom_sf"/>
</dbReference>
<dbReference type="InterPro" id="IPR034672">
    <property type="entry name" value="SIK"/>
</dbReference>
<organism evidence="7 8">
    <name type="scientific">Chilo suppressalis</name>
    <name type="common">Asiatic rice borer moth</name>
    <dbReference type="NCBI Taxonomy" id="168631"/>
    <lineage>
        <taxon>Eukaryota</taxon>
        <taxon>Metazoa</taxon>
        <taxon>Ecdysozoa</taxon>
        <taxon>Arthropoda</taxon>
        <taxon>Hexapoda</taxon>
        <taxon>Insecta</taxon>
        <taxon>Pterygota</taxon>
        <taxon>Neoptera</taxon>
        <taxon>Endopterygota</taxon>
        <taxon>Lepidoptera</taxon>
        <taxon>Glossata</taxon>
        <taxon>Ditrysia</taxon>
        <taxon>Pyraloidea</taxon>
        <taxon>Crambidae</taxon>
        <taxon>Crambinae</taxon>
        <taxon>Chilo</taxon>
    </lineage>
</organism>
<evidence type="ECO:0000256" key="2">
    <source>
        <dbReference type="ARBA" id="ARBA00022741"/>
    </source>
</evidence>
<keyword evidence="3 4" id="KW-0067">ATP-binding</keyword>
<evidence type="ECO:0000313" key="8">
    <source>
        <dbReference type="Proteomes" id="UP001153292"/>
    </source>
</evidence>
<dbReference type="SUPFAM" id="SSF56112">
    <property type="entry name" value="Protein kinase-like (PK-like)"/>
    <property type="match status" value="1"/>
</dbReference>
<dbReference type="InterPro" id="IPR008271">
    <property type="entry name" value="Ser/Thr_kinase_AS"/>
</dbReference>
<dbReference type="InterPro" id="IPR017441">
    <property type="entry name" value="Protein_kinase_ATP_BS"/>
</dbReference>
<dbReference type="PROSITE" id="PS50011">
    <property type="entry name" value="PROTEIN_KINASE_DOM"/>
    <property type="match status" value="1"/>
</dbReference>